<gene>
    <name evidence="2" type="ORF">OSB1V03_LOCUS21246</name>
</gene>
<accession>A0A7R9LV19</accession>
<reference evidence="2" key="1">
    <citation type="submission" date="2020-11" db="EMBL/GenBank/DDBJ databases">
        <authorList>
            <person name="Tran Van P."/>
        </authorList>
    </citation>
    <scope>NUCLEOTIDE SEQUENCE</scope>
</reference>
<evidence type="ECO:0000256" key="1">
    <source>
        <dbReference type="SAM" id="MobiDB-lite"/>
    </source>
</evidence>
<sequence>GASGRAVGVLAVDRPSNHTNRSIEAILCALNTGVEQKFPEVRQRRHLLTSEANEDNNKQSFNESTTATTVLPQNSTDMSNTTAIGNGTQSPSTTSIAPQDPILPQKGAA</sequence>
<dbReference type="AlphaFoldDB" id="A0A7R9LV19"/>
<name>A0A7R9LV19_9ACAR</name>
<dbReference type="Proteomes" id="UP000759131">
    <property type="component" value="Unassembled WGS sequence"/>
</dbReference>
<proteinExistence type="predicted"/>
<protein>
    <submittedName>
        <fullName evidence="2">Uncharacterized protein</fullName>
    </submittedName>
</protein>
<feature type="compositionally biased region" description="Polar residues" evidence="1">
    <location>
        <begin position="58"/>
        <end position="97"/>
    </location>
</feature>
<dbReference type="EMBL" id="OC893158">
    <property type="protein sequence ID" value="CAD7647027.1"/>
    <property type="molecule type" value="Genomic_DNA"/>
</dbReference>
<feature type="non-terminal residue" evidence="2">
    <location>
        <position position="109"/>
    </location>
</feature>
<evidence type="ECO:0000313" key="3">
    <source>
        <dbReference type="Proteomes" id="UP000759131"/>
    </source>
</evidence>
<keyword evidence="3" id="KW-1185">Reference proteome</keyword>
<feature type="region of interest" description="Disordered" evidence="1">
    <location>
        <begin position="49"/>
        <end position="109"/>
    </location>
</feature>
<feature type="non-terminal residue" evidence="2">
    <location>
        <position position="1"/>
    </location>
</feature>
<organism evidence="2">
    <name type="scientific">Medioppia subpectinata</name>
    <dbReference type="NCBI Taxonomy" id="1979941"/>
    <lineage>
        <taxon>Eukaryota</taxon>
        <taxon>Metazoa</taxon>
        <taxon>Ecdysozoa</taxon>
        <taxon>Arthropoda</taxon>
        <taxon>Chelicerata</taxon>
        <taxon>Arachnida</taxon>
        <taxon>Acari</taxon>
        <taxon>Acariformes</taxon>
        <taxon>Sarcoptiformes</taxon>
        <taxon>Oribatida</taxon>
        <taxon>Brachypylina</taxon>
        <taxon>Oppioidea</taxon>
        <taxon>Oppiidae</taxon>
        <taxon>Medioppia</taxon>
    </lineage>
</organism>
<dbReference type="EMBL" id="CAJPIZ010038583">
    <property type="protein sequence ID" value="CAG2121300.1"/>
    <property type="molecule type" value="Genomic_DNA"/>
</dbReference>
<evidence type="ECO:0000313" key="2">
    <source>
        <dbReference type="EMBL" id="CAD7647027.1"/>
    </source>
</evidence>